<dbReference type="InterPro" id="IPR011990">
    <property type="entry name" value="TPR-like_helical_dom_sf"/>
</dbReference>
<dbReference type="PROSITE" id="PS50005">
    <property type="entry name" value="TPR"/>
    <property type="match status" value="3"/>
</dbReference>
<organism evidence="1 2">
    <name type="scientific">Mucilaginibacter gotjawali</name>
    <dbReference type="NCBI Taxonomy" id="1550579"/>
    <lineage>
        <taxon>Bacteria</taxon>
        <taxon>Pseudomonadati</taxon>
        <taxon>Bacteroidota</taxon>
        <taxon>Sphingobacteriia</taxon>
        <taxon>Sphingobacteriales</taxon>
        <taxon>Sphingobacteriaceae</taxon>
        <taxon>Mucilaginibacter</taxon>
    </lineage>
</organism>
<evidence type="ECO:0000313" key="1">
    <source>
        <dbReference type="EMBL" id="BAU52017.1"/>
    </source>
</evidence>
<dbReference type="PROSITE" id="PS50293">
    <property type="entry name" value="TPR_REGION"/>
    <property type="match status" value="1"/>
</dbReference>
<dbReference type="Proteomes" id="UP000218263">
    <property type="component" value="Chromosome"/>
</dbReference>
<dbReference type="RefSeq" id="WP_096349382.1">
    <property type="nucleotide sequence ID" value="NZ_AP017313.1"/>
</dbReference>
<dbReference type="Gene3D" id="1.25.40.10">
    <property type="entry name" value="Tetratricopeptide repeat domain"/>
    <property type="match status" value="2"/>
</dbReference>
<reference evidence="1 2" key="1">
    <citation type="submission" date="2015-12" db="EMBL/GenBank/DDBJ databases">
        <title>Genome sequence of Mucilaginibacter gotjawali.</title>
        <authorList>
            <person name="Lee J.S."/>
            <person name="Lee K.C."/>
            <person name="Kim K.K."/>
            <person name="Lee B.W."/>
        </authorList>
    </citation>
    <scope>NUCLEOTIDE SEQUENCE [LARGE SCALE GENOMIC DNA]</scope>
    <source>
        <strain evidence="1 2">SA3-7</strain>
    </source>
</reference>
<dbReference type="KEGG" id="mgot:MgSA37_00167"/>
<keyword evidence="2" id="KW-1185">Reference proteome</keyword>
<proteinExistence type="predicted"/>
<dbReference type="Pfam" id="PF14559">
    <property type="entry name" value="TPR_19"/>
    <property type="match status" value="2"/>
</dbReference>
<accession>A0A125T1X6</accession>
<dbReference type="PANTHER" id="PTHR45586:SF1">
    <property type="entry name" value="LIPOPOLYSACCHARIDE ASSEMBLY PROTEIN B"/>
    <property type="match status" value="1"/>
</dbReference>
<sequence>MRTLRKILLVLIVFSLAGSSVAFSQDQPDAKSLINEGIALNDSGKYVAAIEKYKAALKIDPENLQVQYEMSYTLFSSGRGDDAIPLLEKVAPSNRYAEAYDLLASIYDDKKDFEKSIAYYQQGIIAFPDYQRLRFNLAVSYLRQKRYPEAEQAAIKAIQLDPKHASSQRAYALAMYHQNRGAASIMAFCSFLMLEPQTKRSAEAYQYVQSIIKSKVTVDTANGKKSVTIRVQDNKENTDESALDMFLSMIAASPTLDENKNKPAVDILNEELSTLFEEGGELGEKKREKDFFWKFYVDYFYKLAQSNNMPAFARFISLSAYREEDLQWFKDNDSKLTALDTWVSNTKREVQ</sequence>
<dbReference type="SUPFAM" id="SSF48452">
    <property type="entry name" value="TPR-like"/>
    <property type="match status" value="1"/>
</dbReference>
<dbReference type="InterPro" id="IPR051012">
    <property type="entry name" value="CellSynth/LPSAsmb/PSIAsmb"/>
</dbReference>
<dbReference type="InterPro" id="IPR019734">
    <property type="entry name" value="TPR_rpt"/>
</dbReference>
<dbReference type="EMBL" id="AP017313">
    <property type="protein sequence ID" value="BAU52017.1"/>
    <property type="molecule type" value="Genomic_DNA"/>
</dbReference>
<dbReference type="PANTHER" id="PTHR45586">
    <property type="entry name" value="TPR REPEAT-CONTAINING PROTEIN PA4667"/>
    <property type="match status" value="1"/>
</dbReference>
<dbReference type="OrthoDB" id="9771112at2"/>
<gene>
    <name evidence="1" type="ORF">MgSA37_00167</name>
</gene>
<name>A0A125T1X6_9SPHI</name>
<evidence type="ECO:0000313" key="2">
    <source>
        <dbReference type="Proteomes" id="UP000218263"/>
    </source>
</evidence>
<protein>
    <submittedName>
        <fullName evidence="1">Tetratricopeptide repeat protein</fullName>
    </submittedName>
</protein>
<dbReference type="SMART" id="SM00028">
    <property type="entry name" value="TPR"/>
    <property type="match status" value="3"/>
</dbReference>
<dbReference type="AlphaFoldDB" id="A0A125T1X6"/>